<reference evidence="2" key="1">
    <citation type="journal article" date="2023" name="Mol. Biol. Evol.">
        <title>Third-Generation Sequencing Reveals the Adaptive Role of the Epigenome in Three Deep-Sea Polychaetes.</title>
        <authorList>
            <person name="Perez M."/>
            <person name="Aroh O."/>
            <person name="Sun Y."/>
            <person name="Lan Y."/>
            <person name="Juniper S.K."/>
            <person name="Young C.R."/>
            <person name="Angers B."/>
            <person name="Qian P.Y."/>
        </authorList>
    </citation>
    <scope>NUCLEOTIDE SEQUENCE</scope>
    <source>
        <strain evidence="2">R07B-5</strain>
    </source>
</reference>
<gene>
    <name evidence="2" type="ORF">NP493_897g00062</name>
</gene>
<sequence length="591" mass="67059">MTSPVTLLLMVILLADARAHLAVDESLKTDFLGDLKDKTDQFKYENEPEDTQVSWHAVEEMLELVEELGNVTNVPAAIYRDDLASDYVAYWLVEFNSSQYAVVSAGAETGDHKVSIQGSLPSPISKLDVTAEGYGKKCFRYLMLSPGGEMMCRDKNGKIVATTAEEMLLTGNYSGEDPRFEHAHEYIEQQRSELAALWAARAAEVAKTSFKADGHVVLPTDTNDVSSYTEVYVHLGGVIRIPIHEDTVSLKIGYPADRQTPPVIGSGQYLEAVCRILSFCRVDDGFGIDLSHKKTLLRLSYIEIAISKHVPALFSNRRSVEFELRLQLSTGEVRVTHYSLDSTLSRQKRSRQYTAYATKVSCAIPWETYFPNYWQHDIKTNCPVGCGPVAWAMIFGYYDRRSHYKSSTFGTGSRDLFRCGSDGTTGSNGCVAPVNSNNDKIKKYTEKIAKTLGTWCIFKNGATPVYKMDRIEDFFKERQKSGSPRVLQTNNVWKLIPRRQIADTTKTWICQGWPVVVGTVEGGPFKWHFPVATRYQAQSRKWRRCFRIWRKTRCGRWHTQWKIQIFTHQGWGSGYDLWRTPSLHYAAIARY</sequence>
<keyword evidence="3" id="KW-1185">Reference proteome</keyword>
<comment type="caution">
    <text evidence="2">The sequence shown here is derived from an EMBL/GenBank/DDBJ whole genome shotgun (WGS) entry which is preliminary data.</text>
</comment>
<name>A0AAD9KKY7_RIDPI</name>
<protein>
    <recommendedName>
        <fullName evidence="4">Peptidase C39-like domain-containing protein</fullName>
    </recommendedName>
</protein>
<evidence type="ECO:0000313" key="3">
    <source>
        <dbReference type="Proteomes" id="UP001209878"/>
    </source>
</evidence>
<keyword evidence="1" id="KW-0732">Signal</keyword>
<proteinExistence type="predicted"/>
<dbReference type="Proteomes" id="UP001209878">
    <property type="component" value="Unassembled WGS sequence"/>
</dbReference>
<evidence type="ECO:0000256" key="1">
    <source>
        <dbReference type="SAM" id="SignalP"/>
    </source>
</evidence>
<evidence type="ECO:0000313" key="2">
    <source>
        <dbReference type="EMBL" id="KAK2173166.1"/>
    </source>
</evidence>
<accession>A0AAD9KKY7</accession>
<dbReference type="EMBL" id="JAODUO010000896">
    <property type="protein sequence ID" value="KAK2173166.1"/>
    <property type="molecule type" value="Genomic_DNA"/>
</dbReference>
<evidence type="ECO:0008006" key="4">
    <source>
        <dbReference type="Google" id="ProtNLM"/>
    </source>
</evidence>
<dbReference type="AlphaFoldDB" id="A0AAD9KKY7"/>
<organism evidence="2 3">
    <name type="scientific">Ridgeia piscesae</name>
    <name type="common">Tubeworm</name>
    <dbReference type="NCBI Taxonomy" id="27915"/>
    <lineage>
        <taxon>Eukaryota</taxon>
        <taxon>Metazoa</taxon>
        <taxon>Spiralia</taxon>
        <taxon>Lophotrochozoa</taxon>
        <taxon>Annelida</taxon>
        <taxon>Polychaeta</taxon>
        <taxon>Sedentaria</taxon>
        <taxon>Canalipalpata</taxon>
        <taxon>Sabellida</taxon>
        <taxon>Siboglinidae</taxon>
        <taxon>Ridgeia</taxon>
    </lineage>
</organism>
<feature type="signal peptide" evidence="1">
    <location>
        <begin position="1"/>
        <end position="19"/>
    </location>
</feature>
<feature type="chain" id="PRO_5042165135" description="Peptidase C39-like domain-containing protein" evidence="1">
    <location>
        <begin position="20"/>
        <end position="591"/>
    </location>
</feature>